<dbReference type="PANTHER" id="PTHR21428">
    <property type="entry name" value="MEDIATOR OF RNA POLYMERASE II TRANSCRIPTION SUBUNIT 7"/>
    <property type="match status" value="1"/>
</dbReference>
<evidence type="ECO:0000256" key="6">
    <source>
        <dbReference type="RuleBase" id="RU364060"/>
    </source>
</evidence>
<keyword evidence="9" id="KW-1185">Reference proteome</keyword>
<dbReference type="InterPro" id="IPR009244">
    <property type="entry name" value="Mediatior_Med7"/>
</dbReference>
<evidence type="ECO:0000256" key="1">
    <source>
        <dbReference type="ARBA" id="ARBA00004123"/>
    </source>
</evidence>
<comment type="subunit">
    <text evidence="6">Component of the Mediator complex.</text>
</comment>
<dbReference type="PANTHER" id="PTHR21428:SF11">
    <property type="entry name" value="MEDIATOR OF RNA POLYMERASE II TRANSCRIPTION SUBUNIT 7"/>
    <property type="match status" value="1"/>
</dbReference>
<comment type="similarity">
    <text evidence="2 6">Belongs to the Mediator complex subunit 7 family.</text>
</comment>
<evidence type="ECO:0000256" key="5">
    <source>
        <dbReference type="ARBA" id="ARBA00023242"/>
    </source>
</evidence>
<accession>A0ABQ9DX32</accession>
<evidence type="ECO:0000313" key="9">
    <source>
        <dbReference type="Proteomes" id="UP001217089"/>
    </source>
</evidence>
<keyword evidence="5 6" id="KW-0539">Nucleus</keyword>
<reference evidence="8 9" key="1">
    <citation type="submission" date="2022-12" db="EMBL/GenBank/DDBJ databases">
        <title>Chromosome-level genome of Tegillarca granosa.</title>
        <authorList>
            <person name="Kim J."/>
        </authorList>
    </citation>
    <scope>NUCLEOTIDE SEQUENCE [LARGE SCALE GENOMIC DNA]</scope>
    <source>
        <strain evidence="8">Teg-2019</strain>
        <tissue evidence="8">Adductor muscle</tissue>
    </source>
</reference>
<evidence type="ECO:0000256" key="4">
    <source>
        <dbReference type="ARBA" id="ARBA00023163"/>
    </source>
</evidence>
<comment type="caution">
    <text evidence="8">The sequence shown here is derived from an EMBL/GenBank/DDBJ whole genome shotgun (WGS) entry which is preliminary data.</text>
</comment>
<dbReference type="InterPro" id="IPR044888">
    <property type="entry name" value="Mediatior_Med7_sf"/>
</dbReference>
<proteinExistence type="inferred from homology"/>
<evidence type="ECO:0000256" key="3">
    <source>
        <dbReference type="ARBA" id="ARBA00023015"/>
    </source>
</evidence>
<sequence length="219" mass="25676">MGENQGVSAFPLPPMHYVNHYTDENVKRGRAPPPPPPLQDSYVMFGQPFNADDAIIRPLESQGFRRLYPQNYDHKKELRKLNHSILVNFLDLIDILIKSPDSPKRTEKLEDLNLLFIHMHHLINEFRPHQARETLRVMMEKQKSERQEIRERFTKHLEKVKELIQGSLHSLPDDFTFDSKSLVKMELLQASCEQEDPPMETEPCDQLDQMMCDIVDSMN</sequence>
<dbReference type="Gene3D" id="6.10.140.200">
    <property type="match status" value="1"/>
</dbReference>
<keyword evidence="7" id="KW-0175">Coiled coil</keyword>
<comment type="subcellular location">
    <subcellularLocation>
        <location evidence="1 6">Nucleus</location>
    </subcellularLocation>
</comment>
<keyword evidence="3 6" id="KW-0805">Transcription regulation</keyword>
<dbReference type="InterPro" id="IPR037212">
    <property type="entry name" value="Med7/Med21-like"/>
</dbReference>
<comment type="function">
    <text evidence="6">Component of the Mediator complex, a coactivator involved in the regulated transcription of nearly all RNA polymerase II-dependent genes. Mediator functions as a bridge to convey information from gene-specific regulatory proteins to the basal RNA polymerase II transcription machinery.</text>
</comment>
<dbReference type="Pfam" id="PF05983">
    <property type="entry name" value="Med7"/>
    <property type="match status" value="1"/>
</dbReference>
<feature type="coiled-coil region" evidence="7">
    <location>
        <begin position="132"/>
        <end position="159"/>
    </location>
</feature>
<keyword evidence="6" id="KW-0010">Activator</keyword>
<gene>
    <name evidence="8" type="ORF">KUTeg_023971</name>
</gene>
<evidence type="ECO:0000256" key="2">
    <source>
        <dbReference type="ARBA" id="ARBA00009994"/>
    </source>
</evidence>
<dbReference type="Proteomes" id="UP001217089">
    <property type="component" value="Unassembled WGS sequence"/>
</dbReference>
<organism evidence="8 9">
    <name type="scientific">Tegillarca granosa</name>
    <name type="common">Malaysian cockle</name>
    <name type="synonym">Anadara granosa</name>
    <dbReference type="NCBI Taxonomy" id="220873"/>
    <lineage>
        <taxon>Eukaryota</taxon>
        <taxon>Metazoa</taxon>
        <taxon>Spiralia</taxon>
        <taxon>Lophotrochozoa</taxon>
        <taxon>Mollusca</taxon>
        <taxon>Bivalvia</taxon>
        <taxon>Autobranchia</taxon>
        <taxon>Pteriomorphia</taxon>
        <taxon>Arcoida</taxon>
        <taxon>Arcoidea</taxon>
        <taxon>Arcidae</taxon>
        <taxon>Tegillarca</taxon>
    </lineage>
</organism>
<dbReference type="SUPFAM" id="SSF140718">
    <property type="entry name" value="Mediator hinge subcomplex-like"/>
    <property type="match status" value="1"/>
</dbReference>
<protein>
    <recommendedName>
        <fullName evidence="6">Mediator of RNA polymerase II transcription subunit 7</fullName>
    </recommendedName>
</protein>
<name>A0ABQ9DX32_TEGGR</name>
<dbReference type="EMBL" id="JARBDR010000923">
    <property type="protein sequence ID" value="KAJ8297440.1"/>
    <property type="molecule type" value="Genomic_DNA"/>
</dbReference>
<evidence type="ECO:0000256" key="7">
    <source>
        <dbReference type="SAM" id="Coils"/>
    </source>
</evidence>
<evidence type="ECO:0000313" key="8">
    <source>
        <dbReference type="EMBL" id="KAJ8297440.1"/>
    </source>
</evidence>
<keyword evidence="4 6" id="KW-0804">Transcription</keyword>